<evidence type="ECO:0000313" key="1">
    <source>
        <dbReference type="EMBL" id="CBY00823.1"/>
    </source>
</evidence>
<dbReference type="VEuPathDB" id="FungiDB:LEMA_P019530.1"/>
<dbReference type="Proteomes" id="UP000002668">
    <property type="component" value="Genome"/>
</dbReference>
<dbReference type="EMBL" id="FP929138">
    <property type="protein sequence ID" value="CBY00823.1"/>
    <property type="molecule type" value="Genomic_DNA"/>
</dbReference>
<evidence type="ECO:0000313" key="2">
    <source>
        <dbReference type="Proteomes" id="UP000002668"/>
    </source>
</evidence>
<name>E5AAY2_LEPMJ</name>
<dbReference type="InParanoid" id="E5AAY2"/>
<dbReference type="AlphaFoldDB" id="E5AAY2"/>
<dbReference type="HOGENOM" id="CLU_3377260_0_0_1"/>
<organism evidence="2">
    <name type="scientific">Leptosphaeria maculans (strain JN3 / isolate v23.1.3 / race Av1-4-5-6-7-8)</name>
    <name type="common">Blackleg fungus</name>
    <name type="synonym">Phoma lingam</name>
    <dbReference type="NCBI Taxonomy" id="985895"/>
    <lineage>
        <taxon>Eukaryota</taxon>
        <taxon>Fungi</taxon>
        <taxon>Dikarya</taxon>
        <taxon>Ascomycota</taxon>
        <taxon>Pezizomycotina</taxon>
        <taxon>Dothideomycetes</taxon>
        <taxon>Pleosporomycetidae</taxon>
        <taxon>Pleosporales</taxon>
        <taxon>Pleosporineae</taxon>
        <taxon>Leptosphaeriaceae</taxon>
        <taxon>Plenodomus</taxon>
        <taxon>Plenodomus lingam/Leptosphaeria maculans species complex</taxon>
    </lineage>
</organism>
<protein>
    <submittedName>
        <fullName evidence="1">Predicted protein</fullName>
    </submittedName>
</protein>
<reference evidence="2" key="1">
    <citation type="journal article" date="2011" name="Nat. Commun.">
        <title>Effector diversification within compartments of the Leptosphaeria maculans genome affected by Repeat-Induced Point mutations.</title>
        <authorList>
            <person name="Rouxel T."/>
            <person name="Grandaubert J."/>
            <person name="Hane J.K."/>
            <person name="Hoede C."/>
            <person name="van de Wouw A.P."/>
            <person name="Couloux A."/>
            <person name="Dominguez V."/>
            <person name="Anthouard V."/>
            <person name="Bally P."/>
            <person name="Bourras S."/>
            <person name="Cozijnsen A.J."/>
            <person name="Ciuffetti L.M."/>
            <person name="Degrave A."/>
            <person name="Dilmaghani A."/>
            <person name="Duret L."/>
            <person name="Fudal I."/>
            <person name="Goodwin S.B."/>
            <person name="Gout L."/>
            <person name="Glaser N."/>
            <person name="Linglin J."/>
            <person name="Kema G.H.J."/>
            <person name="Lapalu N."/>
            <person name="Lawrence C.B."/>
            <person name="May K."/>
            <person name="Meyer M."/>
            <person name="Ollivier B."/>
            <person name="Poulain J."/>
            <person name="Schoch C.L."/>
            <person name="Simon A."/>
            <person name="Spatafora J.W."/>
            <person name="Stachowiak A."/>
            <person name="Turgeon B.G."/>
            <person name="Tyler B.M."/>
            <person name="Vincent D."/>
            <person name="Weissenbach J."/>
            <person name="Amselem J."/>
            <person name="Quesneville H."/>
            <person name="Oliver R.P."/>
            <person name="Wincker P."/>
            <person name="Balesdent M.-H."/>
            <person name="Howlett B.J."/>
        </authorList>
    </citation>
    <scope>NUCLEOTIDE SEQUENCE [LARGE SCALE GENOMIC DNA]</scope>
    <source>
        <strain evidence="2">JN3 / isolate v23.1.3 / race Av1-4-5-6-7-8</strain>
    </source>
</reference>
<sequence length="34" mass="3752">MNTTSSPLSVPIWLWSKSARPYVTLALFKSSLGI</sequence>
<accession>E5AAY2</accession>
<keyword evidence="2" id="KW-1185">Reference proteome</keyword>
<proteinExistence type="predicted"/>
<gene>
    <name evidence="1" type="ORF">LEMA_P019530.1</name>
</gene>